<dbReference type="Pfam" id="PF03480">
    <property type="entry name" value="DctP"/>
    <property type="match status" value="1"/>
</dbReference>
<dbReference type="InterPro" id="IPR018389">
    <property type="entry name" value="DctP_fam"/>
</dbReference>
<dbReference type="GO" id="GO:0055085">
    <property type="term" value="P:transmembrane transport"/>
    <property type="evidence" value="ECO:0007669"/>
    <property type="project" value="InterPro"/>
</dbReference>
<accession>A0A4R3M0S3</accession>
<dbReference type="RefSeq" id="WP_132030163.1">
    <property type="nucleotide sequence ID" value="NZ_SMAI01000002.1"/>
</dbReference>
<gene>
    <name evidence="3" type="ORF">EDC64_102160</name>
</gene>
<dbReference type="PANTHER" id="PTHR33376:SF15">
    <property type="entry name" value="BLL6794 PROTEIN"/>
    <property type="match status" value="1"/>
</dbReference>
<evidence type="ECO:0000256" key="1">
    <source>
        <dbReference type="ARBA" id="ARBA00022729"/>
    </source>
</evidence>
<dbReference type="OrthoDB" id="8678862at2"/>
<dbReference type="Gene3D" id="3.40.190.170">
    <property type="entry name" value="Bacterial extracellular solute-binding protein, family 7"/>
    <property type="match status" value="1"/>
</dbReference>
<organism evidence="3 4">
    <name type="scientific">Aquabacter spiritensis</name>
    <dbReference type="NCBI Taxonomy" id="933073"/>
    <lineage>
        <taxon>Bacteria</taxon>
        <taxon>Pseudomonadati</taxon>
        <taxon>Pseudomonadota</taxon>
        <taxon>Alphaproteobacteria</taxon>
        <taxon>Hyphomicrobiales</taxon>
        <taxon>Xanthobacteraceae</taxon>
        <taxon>Aquabacter</taxon>
    </lineage>
</organism>
<evidence type="ECO:0000256" key="2">
    <source>
        <dbReference type="SAM" id="SignalP"/>
    </source>
</evidence>
<keyword evidence="4" id="KW-1185">Reference proteome</keyword>
<evidence type="ECO:0000313" key="4">
    <source>
        <dbReference type="Proteomes" id="UP000294664"/>
    </source>
</evidence>
<dbReference type="InterPro" id="IPR038404">
    <property type="entry name" value="TRAP_DctP_sf"/>
</dbReference>
<dbReference type="Proteomes" id="UP000294664">
    <property type="component" value="Unassembled WGS sequence"/>
</dbReference>
<proteinExistence type="predicted"/>
<dbReference type="EMBL" id="SMAI01000002">
    <property type="protein sequence ID" value="TCT06681.1"/>
    <property type="molecule type" value="Genomic_DNA"/>
</dbReference>
<sequence>MNQILRKSTLAAALAGGLAAVFALPATAETIRLRIASGHPAVNTYVNLMQNFFVPEVTKRVAEKTSHKIEFVEGYGGSMVKVADTLEGVQSGIIDIGGYCFCFEPSNLPMQAFQVMLPFSSMSSVTSVKVAREVYDKVPYMSEVFEKKFNQKLIALISDNGYNLTTTFDWNTVADLKGRKLAGAGLNLKWLEYAGAIPVQSSLPESYTAMQTGVYNGWIMFPSGVVNFKLYEVSPYYTETGFGAITWHGLTINKSRFDRLPKDVAAIILEVAREFEAKTGTVNDENYPKQIAQLKELGAKVKSAVPDSVRLDWANSLKDWPKEKAAELDKAGLPGTEVLTLALELYEKNGHKWPVRYQLK</sequence>
<dbReference type="PANTHER" id="PTHR33376">
    <property type="match status" value="1"/>
</dbReference>
<feature type="chain" id="PRO_5020377440" evidence="2">
    <location>
        <begin position="29"/>
        <end position="360"/>
    </location>
</feature>
<feature type="signal peptide" evidence="2">
    <location>
        <begin position="1"/>
        <end position="28"/>
    </location>
</feature>
<reference evidence="3 4" key="1">
    <citation type="submission" date="2019-03" db="EMBL/GenBank/DDBJ databases">
        <title>Genomic Encyclopedia of Type Strains, Phase IV (KMG-IV): sequencing the most valuable type-strain genomes for metagenomic binning, comparative biology and taxonomic classification.</title>
        <authorList>
            <person name="Goeker M."/>
        </authorList>
    </citation>
    <scope>NUCLEOTIDE SEQUENCE [LARGE SCALE GENOMIC DNA]</scope>
    <source>
        <strain evidence="3 4">DSM 9035</strain>
    </source>
</reference>
<dbReference type="CDD" id="cd13666">
    <property type="entry name" value="PBP2_TRAP_DctP_like_1"/>
    <property type="match status" value="1"/>
</dbReference>
<name>A0A4R3M0S3_9HYPH</name>
<dbReference type="NCBIfam" id="NF037995">
    <property type="entry name" value="TRAP_S1"/>
    <property type="match status" value="1"/>
</dbReference>
<evidence type="ECO:0000313" key="3">
    <source>
        <dbReference type="EMBL" id="TCT06681.1"/>
    </source>
</evidence>
<protein>
    <submittedName>
        <fullName evidence="3">TRAP-type C4-dicarboxylate transport system substrate-binding protein</fullName>
    </submittedName>
</protein>
<keyword evidence="1 2" id="KW-0732">Signal</keyword>
<comment type="caution">
    <text evidence="3">The sequence shown here is derived from an EMBL/GenBank/DDBJ whole genome shotgun (WGS) entry which is preliminary data.</text>
</comment>
<dbReference type="AlphaFoldDB" id="A0A4R3M0S3"/>